<dbReference type="Pfam" id="PF04828">
    <property type="entry name" value="GFA"/>
    <property type="match status" value="1"/>
</dbReference>
<comment type="caution">
    <text evidence="6">The sequence shown here is derived from an EMBL/GenBank/DDBJ whole genome shotgun (WGS) entry which is preliminary data.</text>
</comment>
<sequence length="161" mass="18004">MFEPMPGGCSCGAVRFELMREPMVVHCCHCRDCQIQTGGAFAINALVETEYIRCESGDIEVTSMPSPSGRGHEIHRCASCLTAVWSDYGRRPFLRFLRVSTLDDAHSIVPDVHIFTRSKVPWVALPNGVPVFDVYYDVERLWRPESLARRAAMLVEAGASQ</sequence>
<dbReference type="Gene3D" id="3.90.1590.10">
    <property type="entry name" value="glutathione-dependent formaldehyde- activating enzyme (gfa)"/>
    <property type="match status" value="1"/>
</dbReference>
<name>A0A2T1HWJ6_9HYPH</name>
<comment type="similarity">
    <text evidence="1">Belongs to the Gfa family.</text>
</comment>
<evidence type="ECO:0000256" key="4">
    <source>
        <dbReference type="ARBA" id="ARBA00023239"/>
    </source>
</evidence>
<accession>A0A2T1HWJ6</accession>
<keyword evidence="3" id="KW-0862">Zinc</keyword>
<evidence type="ECO:0000313" key="7">
    <source>
        <dbReference type="Proteomes" id="UP000239772"/>
    </source>
</evidence>
<evidence type="ECO:0000313" key="6">
    <source>
        <dbReference type="EMBL" id="PSC06052.1"/>
    </source>
</evidence>
<feature type="domain" description="CENP-V/GFA" evidence="5">
    <location>
        <begin position="5"/>
        <end position="123"/>
    </location>
</feature>
<dbReference type="PANTHER" id="PTHR33337:SF33">
    <property type="entry name" value="CENP-V_GFA DOMAIN-CONTAINING PROTEIN"/>
    <property type="match status" value="1"/>
</dbReference>
<dbReference type="AlphaFoldDB" id="A0A2T1HWJ6"/>
<keyword evidence="7" id="KW-1185">Reference proteome</keyword>
<protein>
    <submittedName>
        <fullName evidence="6">Aldehyde-activating protein</fullName>
    </submittedName>
</protein>
<reference evidence="7" key="1">
    <citation type="submission" date="2018-03" db="EMBL/GenBank/DDBJ databases">
        <authorList>
            <person name="Sun L."/>
            <person name="Liu H."/>
            <person name="Chen W."/>
            <person name="Huang K."/>
            <person name="Liu W."/>
            <person name="Gao X."/>
        </authorList>
    </citation>
    <scope>NUCLEOTIDE SEQUENCE [LARGE SCALE GENOMIC DNA]</scope>
    <source>
        <strain evidence="7">SH9</strain>
    </source>
</reference>
<dbReference type="EMBL" id="PVZS01000004">
    <property type="protein sequence ID" value="PSC06052.1"/>
    <property type="molecule type" value="Genomic_DNA"/>
</dbReference>
<dbReference type="InterPro" id="IPR006913">
    <property type="entry name" value="CENP-V/GFA"/>
</dbReference>
<dbReference type="GO" id="GO:0016846">
    <property type="term" value="F:carbon-sulfur lyase activity"/>
    <property type="evidence" value="ECO:0007669"/>
    <property type="project" value="InterPro"/>
</dbReference>
<evidence type="ECO:0000256" key="2">
    <source>
        <dbReference type="ARBA" id="ARBA00022723"/>
    </source>
</evidence>
<proteinExistence type="inferred from homology"/>
<evidence type="ECO:0000256" key="3">
    <source>
        <dbReference type="ARBA" id="ARBA00022833"/>
    </source>
</evidence>
<evidence type="ECO:0000259" key="5">
    <source>
        <dbReference type="PROSITE" id="PS51891"/>
    </source>
</evidence>
<dbReference type="GO" id="GO:0046872">
    <property type="term" value="F:metal ion binding"/>
    <property type="evidence" value="ECO:0007669"/>
    <property type="project" value="UniProtKB-KW"/>
</dbReference>
<dbReference type="SUPFAM" id="SSF51316">
    <property type="entry name" value="Mss4-like"/>
    <property type="match status" value="1"/>
</dbReference>
<keyword evidence="4" id="KW-0456">Lyase</keyword>
<evidence type="ECO:0000256" key="1">
    <source>
        <dbReference type="ARBA" id="ARBA00005495"/>
    </source>
</evidence>
<dbReference type="Proteomes" id="UP000239772">
    <property type="component" value="Unassembled WGS sequence"/>
</dbReference>
<dbReference type="OrthoDB" id="9807246at2"/>
<dbReference type="InterPro" id="IPR011057">
    <property type="entry name" value="Mss4-like_sf"/>
</dbReference>
<keyword evidence="2" id="KW-0479">Metal-binding</keyword>
<dbReference type="PROSITE" id="PS51891">
    <property type="entry name" value="CENP_V_GFA"/>
    <property type="match status" value="1"/>
</dbReference>
<dbReference type="PANTHER" id="PTHR33337">
    <property type="entry name" value="GFA DOMAIN-CONTAINING PROTEIN"/>
    <property type="match status" value="1"/>
</dbReference>
<organism evidence="6 7">
    <name type="scientific">Alsobacter soli</name>
    <dbReference type="NCBI Taxonomy" id="2109933"/>
    <lineage>
        <taxon>Bacteria</taxon>
        <taxon>Pseudomonadati</taxon>
        <taxon>Pseudomonadota</taxon>
        <taxon>Alphaproteobacteria</taxon>
        <taxon>Hyphomicrobiales</taxon>
        <taxon>Alsobacteraceae</taxon>
        <taxon>Alsobacter</taxon>
    </lineage>
</organism>
<gene>
    <name evidence="6" type="ORF">SLNSH_04370</name>
</gene>